<dbReference type="InterPro" id="IPR053952">
    <property type="entry name" value="K_trans_C"/>
</dbReference>
<gene>
    <name evidence="12" type="primary">LOC104609795</name>
</gene>
<evidence type="ECO:0000256" key="8">
    <source>
        <dbReference type="ARBA" id="ARBA00023065"/>
    </source>
</evidence>
<dbReference type="Pfam" id="PF22776">
    <property type="entry name" value="K_trans_C"/>
    <property type="match status" value="1"/>
</dbReference>
<keyword evidence="9 10" id="KW-0472">Membrane</keyword>
<dbReference type="PANTHER" id="PTHR30540:SF94">
    <property type="entry name" value="POTASSIUM TRANSPORTER 5"/>
    <property type="match status" value="1"/>
</dbReference>
<sequence length="822" mass="91950">MADPVEKNNETIGVEEIEMKEPEKVVNERKFSLNHKLRRFDSLNLEAGKVSSGWMSHAAKLGWRNTLILAFQSVGVVYGDIGTSPLYVFSSTFSDGIIHNSNDILGVLSLITYTLLLVPLIKYVFIVIRANDNGDGGTFALYSLICRYAKVSLIPNDQPEDRELSNYKLDTPSNQLRRAERIKEKLETSMVAKLALFLVTILATSMVIGDGVLTPCISVLSAVGGIKEATNSLHQDTIVGISVAILICLFAVQQFGTDKVGYSFAPTIILWFCLIGGIGLYNLFKYDVGVLRAFNPKYIIDYFKRNGKQGWLSLGGIVLCITGTEAMFADLGHFSVRAIQISFCGVVLPALLSAYIGQAAYLTKFPENVGDTFYQSIPDPLYWPTFIVAVAASIIASQAMISGAFAIIFQSQSLGCFPRVKVVHTSAKYEGQVYIPEINYMLMVACVVVTVLFKTTGKISNAYGIAVVNVMVITTLLVVLIMLMIWKTSIWWIALFFLVFGTIELVYLSSVLSKFIQGGYLPLSFSVFLMIVMGIWHYVHKERYKFELKNKVSSDFVRDLIKNPTINRMPGIGLLYSELVQGIPPIFSHFVANIPSIHSVLVSVSIKHIPISKVAIEDRFLFRQIEPRENRIFRCVVRYGYKDAIEEPEVFERQLVQYLKEFVRHEHFIFEGEPIEETAAMEPDEQSLAHSDLWSKEGKMRGSGRSAVHIEESLQQNNPPHLSPASPNTAVVAGSTYSPNPMVSGSLYGVGEEMQFIQTALDKGVVYLLGEAEVVARPESSFFRKMVVNYGYNFLRRNFRQGEKTMLIPRERLLRVGMTYEI</sequence>
<feature type="transmembrane region" description="Helical" evidence="10">
    <location>
        <begin position="520"/>
        <end position="539"/>
    </location>
</feature>
<name>A0A1U8B178_NELNU</name>
<keyword evidence="5 10" id="KW-0812">Transmembrane</keyword>
<keyword evidence="8 10" id="KW-0406">Ion transport</keyword>
<dbReference type="RefSeq" id="XP_010274486.1">
    <property type="nucleotide sequence ID" value="XM_010276184.2"/>
</dbReference>
<dbReference type="GO" id="GO:0015079">
    <property type="term" value="F:potassium ion transmembrane transporter activity"/>
    <property type="evidence" value="ECO:0000318"/>
    <property type="project" value="GO_Central"/>
</dbReference>
<evidence type="ECO:0000256" key="7">
    <source>
        <dbReference type="ARBA" id="ARBA00022989"/>
    </source>
</evidence>
<dbReference type="eggNOG" id="ENOG502QPSA">
    <property type="taxonomic scope" value="Eukaryota"/>
</dbReference>
<keyword evidence="7 10" id="KW-1133">Transmembrane helix</keyword>
<evidence type="ECO:0000256" key="4">
    <source>
        <dbReference type="ARBA" id="ARBA00022538"/>
    </source>
</evidence>
<dbReference type="GO" id="GO:0016020">
    <property type="term" value="C:membrane"/>
    <property type="evidence" value="ECO:0000318"/>
    <property type="project" value="GO_Central"/>
</dbReference>
<evidence type="ECO:0000256" key="2">
    <source>
        <dbReference type="ARBA" id="ARBA00008440"/>
    </source>
</evidence>
<dbReference type="AlphaFoldDB" id="A0A1U8B178"/>
<keyword evidence="11" id="KW-1185">Reference proteome</keyword>
<feature type="transmembrane region" description="Helical" evidence="10">
    <location>
        <begin position="462"/>
        <end position="483"/>
    </location>
</feature>
<dbReference type="KEGG" id="nnu:104609795"/>
<feature type="transmembrane region" description="Helical" evidence="10">
    <location>
        <begin position="311"/>
        <end position="329"/>
    </location>
</feature>
<feature type="transmembrane region" description="Helical" evidence="10">
    <location>
        <begin position="67"/>
        <end position="89"/>
    </location>
</feature>
<dbReference type="GO" id="GO:0006813">
    <property type="term" value="P:potassium ion transport"/>
    <property type="evidence" value="ECO:0000318"/>
    <property type="project" value="GO_Central"/>
</dbReference>
<feature type="transmembrane region" description="Helical" evidence="10">
    <location>
        <begin position="341"/>
        <end position="361"/>
    </location>
</feature>
<keyword evidence="4 10" id="KW-0633">Potassium transport</keyword>
<dbReference type="Proteomes" id="UP000189703">
    <property type="component" value="Unplaced"/>
</dbReference>
<keyword evidence="6 10" id="KW-0630">Potassium</keyword>
<feature type="transmembrane region" description="Helical" evidence="10">
    <location>
        <begin position="233"/>
        <end position="252"/>
    </location>
</feature>
<evidence type="ECO:0000313" key="11">
    <source>
        <dbReference type="Proteomes" id="UP000189703"/>
    </source>
</evidence>
<dbReference type="FunCoup" id="A0A1U8B178">
    <property type="interactions" value="11"/>
</dbReference>
<dbReference type="STRING" id="4432.A0A1U8B178"/>
<feature type="transmembrane region" description="Helical" evidence="10">
    <location>
        <begin position="104"/>
        <end position="125"/>
    </location>
</feature>
<feature type="transmembrane region" description="Helical" evidence="10">
    <location>
        <begin position="381"/>
        <end position="409"/>
    </location>
</feature>
<dbReference type="InterPro" id="IPR053951">
    <property type="entry name" value="K_trans_N"/>
</dbReference>
<dbReference type="NCBIfam" id="TIGR00794">
    <property type="entry name" value="kup"/>
    <property type="match status" value="1"/>
</dbReference>
<feature type="transmembrane region" description="Helical" evidence="10">
    <location>
        <begin position="264"/>
        <end position="284"/>
    </location>
</feature>
<keyword evidence="3" id="KW-0813">Transport</keyword>
<reference evidence="12" key="1">
    <citation type="submission" date="2025-08" db="UniProtKB">
        <authorList>
            <consortium name="RefSeq"/>
        </authorList>
    </citation>
    <scope>IDENTIFICATION</scope>
</reference>
<protein>
    <recommendedName>
        <fullName evidence="10">Potassium transporter</fullName>
    </recommendedName>
</protein>
<comment type="similarity">
    <text evidence="2 10">Belongs to the HAK/KUP transporter (TC 2.A.72.3) family.</text>
</comment>
<feature type="transmembrane region" description="Helical" evidence="10">
    <location>
        <begin position="490"/>
        <end position="508"/>
    </location>
</feature>
<organism evidence="11 12">
    <name type="scientific">Nelumbo nucifera</name>
    <name type="common">Sacred lotus</name>
    <dbReference type="NCBI Taxonomy" id="4432"/>
    <lineage>
        <taxon>Eukaryota</taxon>
        <taxon>Viridiplantae</taxon>
        <taxon>Streptophyta</taxon>
        <taxon>Embryophyta</taxon>
        <taxon>Tracheophyta</taxon>
        <taxon>Spermatophyta</taxon>
        <taxon>Magnoliopsida</taxon>
        <taxon>Proteales</taxon>
        <taxon>Nelumbonaceae</taxon>
        <taxon>Nelumbo</taxon>
    </lineage>
</organism>
<proteinExistence type="inferred from homology"/>
<comment type="caution">
    <text evidence="10">Lacks conserved residue(s) required for the propagation of feature annotation.</text>
</comment>
<dbReference type="GeneID" id="104609795"/>
<evidence type="ECO:0000256" key="9">
    <source>
        <dbReference type="ARBA" id="ARBA00023136"/>
    </source>
</evidence>
<dbReference type="Pfam" id="PF02705">
    <property type="entry name" value="K_trans"/>
    <property type="match status" value="1"/>
</dbReference>
<accession>A0A1U8B178</accession>
<evidence type="ECO:0000256" key="6">
    <source>
        <dbReference type="ARBA" id="ARBA00022958"/>
    </source>
</evidence>
<dbReference type="InterPro" id="IPR003855">
    <property type="entry name" value="K+_transporter"/>
</dbReference>
<evidence type="ECO:0000313" key="12">
    <source>
        <dbReference type="RefSeq" id="XP_010274486.1"/>
    </source>
</evidence>
<evidence type="ECO:0000256" key="5">
    <source>
        <dbReference type="ARBA" id="ARBA00022692"/>
    </source>
</evidence>
<comment type="subcellular location">
    <subcellularLocation>
        <location evidence="1 10">Membrane</location>
        <topology evidence="1 10">Multi-pass membrane protein</topology>
    </subcellularLocation>
</comment>
<feature type="transmembrane region" description="Helical" evidence="10">
    <location>
        <begin position="438"/>
        <end position="456"/>
    </location>
</feature>
<evidence type="ECO:0000256" key="3">
    <source>
        <dbReference type="ARBA" id="ARBA00022448"/>
    </source>
</evidence>
<dbReference type="OrthoDB" id="504708at2759"/>
<dbReference type="PANTHER" id="PTHR30540">
    <property type="entry name" value="OSMOTIC STRESS POTASSIUM TRANSPORTER"/>
    <property type="match status" value="1"/>
</dbReference>
<evidence type="ECO:0000256" key="10">
    <source>
        <dbReference type="RuleBase" id="RU321113"/>
    </source>
</evidence>
<comment type="function">
    <text evidence="10">Potassium transporter.</text>
</comment>
<dbReference type="OMA" id="NIVWITM"/>
<evidence type="ECO:0000256" key="1">
    <source>
        <dbReference type="ARBA" id="ARBA00004141"/>
    </source>
</evidence>